<proteinExistence type="predicted"/>
<evidence type="ECO:0008006" key="3">
    <source>
        <dbReference type="Google" id="ProtNLM"/>
    </source>
</evidence>
<name>A0A9K3JAS2_HELAN</name>
<comment type="caution">
    <text evidence="1">The sequence shown here is derived from an EMBL/GenBank/DDBJ whole genome shotgun (WGS) entry which is preliminary data.</text>
</comment>
<evidence type="ECO:0000313" key="1">
    <source>
        <dbReference type="EMBL" id="KAF5811577.1"/>
    </source>
</evidence>
<dbReference type="EMBL" id="MNCJ02000319">
    <property type="protein sequence ID" value="KAF5811577.1"/>
    <property type="molecule type" value="Genomic_DNA"/>
</dbReference>
<protein>
    <recommendedName>
        <fullName evidence="3">Ulp1 protease family, C-terminal catalytic domain-containing protein</fullName>
    </recommendedName>
</protein>
<reference evidence="1" key="2">
    <citation type="submission" date="2020-06" db="EMBL/GenBank/DDBJ databases">
        <title>Helianthus annuus Genome sequencing and assembly Release 2.</title>
        <authorList>
            <person name="Gouzy J."/>
            <person name="Langlade N."/>
            <person name="Munos S."/>
        </authorList>
    </citation>
    <scope>NUCLEOTIDE SEQUENCE</scope>
    <source>
        <tissue evidence="1">Leaves</tissue>
    </source>
</reference>
<keyword evidence="2" id="KW-1185">Reference proteome</keyword>
<dbReference type="AlphaFoldDB" id="A0A9K3JAS2"/>
<dbReference type="Gramene" id="mRNA:HanXRQr2_Chr04g0182991">
    <property type="protein sequence ID" value="CDS:HanXRQr2_Chr04g0182991.1"/>
    <property type="gene ID" value="HanXRQr2_Chr04g0182991"/>
</dbReference>
<reference evidence="1" key="1">
    <citation type="journal article" date="2017" name="Nature">
        <title>The sunflower genome provides insights into oil metabolism, flowering and Asterid evolution.</title>
        <authorList>
            <person name="Badouin H."/>
            <person name="Gouzy J."/>
            <person name="Grassa C.J."/>
            <person name="Murat F."/>
            <person name="Staton S.E."/>
            <person name="Cottret L."/>
            <person name="Lelandais-Briere C."/>
            <person name="Owens G.L."/>
            <person name="Carrere S."/>
            <person name="Mayjonade B."/>
            <person name="Legrand L."/>
            <person name="Gill N."/>
            <person name="Kane N.C."/>
            <person name="Bowers J.E."/>
            <person name="Hubner S."/>
            <person name="Bellec A."/>
            <person name="Berard A."/>
            <person name="Berges H."/>
            <person name="Blanchet N."/>
            <person name="Boniface M.C."/>
            <person name="Brunel D."/>
            <person name="Catrice O."/>
            <person name="Chaidir N."/>
            <person name="Claudel C."/>
            <person name="Donnadieu C."/>
            <person name="Faraut T."/>
            <person name="Fievet G."/>
            <person name="Helmstetter N."/>
            <person name="King M."/>
            <person name="Knapp S.J."/>
            <person name="Lai Z."/>
            <person name="Le Paslier M.C."/>
            <person name="Lippi Y."/>
            <person name="Lorenzon L."/>
            <person name="Mandel J.R."/>
            <person name="Marage G."/>
            <person name="Marchand G."/>
            <person name="Marquand E."/>
            <person name="Bret-Mestries E."/>
            <person name="Morien E."/>
            <person name="Nambeesan S."/>
            <person name="Nguyen T."/>
            <person name="Pegot-Espagnet P."/>
            <person name="Pouilly N."/>
            <person name="Raftis F."/>
            <person name="Sallet E."/>
            <person name="Schiex T."/>
            <person name="Thomas J."/>
            <person name="Vandecasteele C."/>
            <person name="Vares D."/>
            <person name="Vear F."/>
            <person name="Vautrin S."/>
            <person name="Crespi M."/>
            <person name="Mangin B."/>
            <person name="Burke J.M."/>
            <person name="Salse J."/>
            <person name="Munos S."/>
            <person name="Vincourt P."/>
            <person name="Rieseberg L.H."/>
            <person name="Langlade N.B."/>
        </authorList>
    </citation>
    <scope>NUCLEOTIDE SEQUENCE</scope>
    <source>
        <tissue evidence="1">Leaves</tissue>
    </source>
</reference>
<dbReference type="Proteomes" id="UP000215914">
    <property type="component" value="Unassembled WGS sequence"/>
</dbReference>
<accession>A0A9K3JAS2</accession>
<gene>
    <name evidence="1" type="ORF">HanXRQr2_Chr04g0182991</name>
</gene>
<sequence>MVGYLKAVKHPSAAHMAAATLTKKKLEWAMNDKFNDCGVFAMRHMEMYKGSDVEFECGFSTRKNIQDMQLQNLRMKIATKLILPEANVYKITVMYLAEKATQSLRDERMRKMLEKEGQNKKNTGTFLANGRMGIKFEGIS</sequence>
<evidence type="ECO:0000313" key="2">
    <source>
        <dbReference type="Proteomes" id="UP000215914"/>
    </source>
</evidence>
<organism evidence="1 2">
    <name type="scientific">Helianthus annuus</name>
    <name type="common">Common sunflower</name>
    <dbReference type="NCBI Taxonomy" id="4232"/>
    <lineage>
        <taxon>Eukaryota</taxon>
        <taxon>Viridiplantae</taxon>
        <taxon>Streptophyta</taxon>
        <taxon>Embryophyta</taxon>
        <taxon>Tracheophyta</taxon>
        <taxon>Spermatophyta</taxon>
        <taxon>Magnoliopsida</taxon>
        <taxon>eudicotyledons</taxon>
        <taxon>Gunneridae</taxon>
        <taxon>Pentapetalae</taxon>
        <taxon>asterids</taxon>
        <taxon>campanulids</taxon>
        <taxon>Asterales</taxon>
        <taxon>Asteraceae</taxon>
        <taxon>Asteroideae</taxon>
        <taxon>Heliantheae alliance</taxon>
        <taxon>Heliantheae</taxon>
        <taxon>Helianthus</taxon>
    </lineage>
</organism>